<proteinExistence type="predicted"/>
<evidence type="ECO:0000313" key="1">
    <source>
        <dbReference type="EMBL" id="KKL75216.1"/>
    </source>
</evidence>
<reference evidence="1" key="1">
    <citation type="journal article" date="2015" name="Nature">
        <title>Complex archaea that bridge the gap between prokaryotes and eukaryotes.</title>
        <authorList>
            <person name="Spang A."/>
            <person name="Saw J.H."/>
            <person name="Jorgensen S.L."/>
            <person name="Zaremba-Niedzwiedzka K."/>
            <person name="Martijn J."/>
            <person name="Lind A.E."/>
            <person name="van Eijk R."/>
            <person name="Schleper C."/>
            <person name="Guy L."/>
            <person name="Ettema T.J."/>
        </authorList>
    </citation>
    <scope>NUCLEOTIDE SEQUENCE</scope>
</reference>
<protein>
    <submittedName>
        <fullName evidence="1">Uncharacterized protein</fullName>
    </submittedName>
</protein>
<sequence length="110" mass="12569">MSIFNFFKPYQYAAVAAGESGTIFSLKVPSGCKAYIQRTGNNWFQNTYFEWRVDGELVEKVERMIAPTPAPKPESPPIKAVEKIEWIAFNNSDSSHTFEVLQDGIFQEER</sequence>
<gene>
    <name evidence="1" type="ORF">LCGC14_2057090</name>
</gene>
<name>A0A0F9F9P5_9ZZZZ</name>
<accession>A0A0F9F9P5</accession>
<dbReference type="EMBL" id="LAZR01024412">
    <property type="protein sequence ID" value="KKL75216.1"/>
    <property type="molecule type" value="Genomic_DNA"/>
</dbReference>
<comment type="caution">
    <text evidence="1">The sequence shown here is derived from an EMBL/GenBank/DDBJ whole genome shotgun (WGS) entry which is preliminary data.</text>
</comment>
<dbReference type="AlphaFoldDB" id="A0A0F9F9P5"/>
<organism evidence="1">
    <name type="scientific">marine sediment metagenome</name>
    <dbReference type="NCBI Taxonomy" id="412755"/>
    <lineage>
        <taxon>unclassified sequences</taxon>
        <taxon>metagenomes</taxon>
        <taxon>ecological metagenomes</taxon>
    </lineage>
</organism>